<dbReference type="PANTHER" id="PTHR37984">
    <property type="entry name" value="PROTEIN CBG26694"/>
    <property type="match status" value="1"/>
</dbReference>
<dbReference type="PROSITE" id="PS50878">
    <property type="entry name" value="RT_POL"/>
    <property type="match status" value="1"/>
</dbReference>
<evidence type="ECO:0000256" key="14">
    <source>
        <dbReference type="ARBA" id="ARBA00023172"/>
    </source>
</evidence>
<keyword evidence="8" id="KW-0378">Hydrolase</keyword>
<keyword evidence="5" id="KW-0479">Metal-binding</keyword>
<keyword evidence="12" id="KW-0239">DNA-directed DNA polymerase</keyword>
<dbReference type="Pfam" id="PF00078">
    <property type="entry name" value="RVT_1"/>
    <property type="match status" value="1"/>
</dbReference>
<dbReference type="InterPro" id="IPR043128">
    <property type="entry name" value="Rev_trsase/Diguanyl_cyclase"/>
</dbReference>
<dbReference type="Pfam" id="PF17921">
    <property type="entry name" value="Integrase_H2C2"/>
    <property type="match status" value="1"/>
</dbReference>
<gene>
    <name evidence="17" type="ORF">Tco_0859693</name>
</gene>
<dbReference type="InterPro" id="IPR000477">
    <property type="entry name" value="RT_dom"/>
</dbReference>
<sequence>MDWLAYHRALIDCYEKFVRIPLSNGEILKVQGEKPGKDLGSLAYIKADKKKLDDIRVVQDFPEVFLDDLLGLPHVREVEFRIDLIPGASPVFRSPYRLAPSEMLELSNQLKELQEKGFIRPSHSPWGAPVLFVKKKDGSMRMCIDYRELNKLTIKNRYPLPRIDDLFDQLQGACCFSKIDLRSGYHQLRVREEDIPKIAFRTRYGHFEFTVMPYGLTNAPAIFMDLMNRVYKPYLDKFVIVFIDDILIYSKSEEEHEVHLKTILDLLKTEMLYAKFSKCEFWLKEVQFLGHVVNRDGIHVDPSKVESVKNWKTPESPTEIRSFLGLAGYYRRFIENFSKIAKPLTLLTQKNKAYVWGDKQEEAFQILKEKLCNAPVLALPDGPDDFVVYCDASKQGFGCVLMQQGKVIAYASRQLKIHENNYTTHDLELGAVVFALKIWRHYLYGTKSVIYTDHKSLQYIFDQKELNMRQRRWIELLSDYECEIKYHPGKANVVADALSRKERLKPRRVRAMSITIHSGLKTKILEAQSEASKDLKAPAEWLRGLERHFEQRADGEIYFFDRIWIPSIGDVRKLIMDEAHTSRYSVHPGADKMYYDLRDLYWWPGMKRDIAEYVSRCLTCSKIKAEHQKPSGLLQQPEIPEWKWEKLAMDFITKLPKSSSGYDTIWVIVDRLTKSAHFLPIREDYKTEKLAKIYVNEIVARHGVPVSIISDRDGRFTSHLWQALQEALGTRLDMSTAYHPQTDGQSERTIQTLEDMLRACVMDFGGSWDTHLPLIEFSYNNSYHTSIKCAPFEALYGRKCRSPVIWTEVGESQLIGPEIVQETTEKIFQIKERLKTARSRQKSYADKRRKPLEFEVGDRVLLKVSPWKGVVRFGKKGKLAPRYVGPFEIIERVGPVAYRLKLPQELSCVHDTFHVSNLKKCLAEPDVQVPLDEIEIDENLRFVEEPLEIVERDVKKLKRRRIPLVKVRWNSRQGAEYTWEREDQFRIKYPHLFSEPVPSSNVAT</sequence>
<evidence type="ECO:0000256" key="11">
    <source>
        <dbReference type="ARBA" id="ARBA00022918"/>
    </source>
</evidence>
<evidence type="ECO:0000256" key="13">
    <source>
        <dbReference type="ARBA" id="ARBA00023125"/>
    </source>
</evidence>
<evidence type="ECO:0000256" key="3">
    <source>
        <dbReference type="ARBA" id="ARBA00022695"/>
    </source>
</evidence>
<keyword evidence="10" id="KW-0229">DNA integration</keyword>
<dbReference type="PROSITE" id="PS50994">
    <property type="entry name" value="INTEGRASE"/>
    <property type="match status" value="1"/>
</dbReference>
<evidence type="ECO:0000313" key="18">
    <source>
        <dbReference type="Proteomes" id="UP001151760"/>
    </source>
</evidence>
<feature type="domain" description="Reverse transcriptase" evidence="15">
    <location>
        <begin position="114"/>
        <end position="293"/>
    </location>
</feature>
<keyword evidence="18" id="KW-1185">Reference proteome</keyword>
<dbReference type="GO" id="GO:0003964">
    <property type="term" value="F:RNA-directed DNA polymerase activity"/>
    <property type="evidence" value="ECO:0007669"/>
    <property type="project" value="UniProtKB-KW"/>
</dbReference>
<evidence type="ECO:0000256" key="4">
    <source>
        <dbReference type="ARBA" id="ARBA00022722"/>
    </source>
</evidence>
<proteinExistence type="predicted"/>
<dbReference type="Gene3D" id="3.10.10.10">
    <property type="entry name" value="HIV Type 1 Reverse Transcriptase, subunit A, domain 1"/>
    <property type="match status" value="1"/>
</dbReference>
<dbReference type="SUPFAM" id="SSF56672">
    <property type="entry name" value="DNA/RNA polymerases"/>
    <property type="match status" value="1"/>
</dbReference>
<evidence type="ECO:0000259" key="16">
    <source>
        <dbReference type="PROSITE" id="PS50994"/>
    </source>
</evidence>
<keyword evidence="3" id="KW-0548">Nucleotidyltransferase</keyword>
<accession>A0ABQ5BCQ0</accession>
<dbReference type="InterPro" id="IPR056924">
    <property type="entry name" value="SH3_Tf2-1"/>
</dbReference>
<comment type="caution">
    <text evidence="17">The sequence shown here is derived from an EMBL/GenBank/DDBJ whole genome shotgun (WGS) entry which is preliminary data.</text>
</comment>
<keyword evidence="2" id="KW-0808">Transferase</keyword>
<dbReference type="InterPro" id="IPR050951">
    <property type="entry name" value="Retrovirus_Pol_polyprotein"/>
</dbReference>
<reference evidence="17" key="2">
    <citation type="submission" date="2022-01" db="EMBL/GenBank/DDBJ databases">
        <authorList>
            <person name="Yamashiro T."/>
            <person name="Shiraishi A."/>
            <person name="Satake H."/>
            <person name="Nakayama K."/>
        </authorList>
    </citation>
    <scope>NUCLEOTIDE SEQUENCE</scope>
</reference>
<dbReference type="InterPro" id="IPR043502">
    <property type="entry name" value="DNA/RNA_pol_sf"/>
</dbReference>
<dbReference type="EMBL" id="BQNB010013165">
    <property type="protein sequence ID" value="GJT12651.1"/>
    <property type="molecule type" value="Genomic_DNA"/>
</dbReference>
<name>A0ABQ5BCQ0_9ASTR</name>
<evidence type="ECO:0000256" key="9">
    <source>
        <dbReference type="ARBA" id="ARBA00022842"/>
    </source>
</evidence>
<dbReference type="PANTHER" id="PTHR37984:SF5">
    <property type="entry name" value="PROTEIN NYNRIN-LIKE"/>
    <property type="match status" value="1"/>
</dbReference>
<dbReference type="Gene3D" id="3.30.420.10">
    <property type="entry name" value="Ribonuclease H-like superfamily/Ribonuclease H"/>
    <property type="match status" value="2"/>
</dbReference>
<evidence type="ECO:0000259" key="15">
    <source>
        <dbReference type="PROSITE" id="PS50878"/>
    </source>
</evidence>
<evidence type="ECO:0000256" key="1">
    <source>
        <dbReference type="ARBA" id="ARBA00022670"/>
    </source>
</evidence>
<keyword evidence="6" id="KW-0064">Aspartyl protease</keyword>
<evidence type="ECO:0000256" key="12">
    <source>
        <dbReference type="ARBA" id="ARBA00022932"/>
    </source>
</evidence>
<protein>
    <submittedName>
        <fullName evidence="17">Reverse transcriptase domain-containing protein</fullName>
    </submittedName>
</protein>
<evidence type="ECO:0000313" key="17">
    <source>
        <dbReference type="EMBL" id="GJT12651.1"/>
    </source>
</evidence>
<organism evidence="17 18">
    <name type="scientific">Tanacetum coccineum</name>
    <dbReference type="NCBI Taxonomy" id="301880"/>
    <lineage>
        <taxon>Eukaryota</taxon>
        <taxon>Viridiplantae</taxon>
        <taxon>Streptophyta</taxon>
        <taxon>Embryophyta</taxon>
        <taxon>Tracheophyta</taxon>
        <taxon>Spermatophyta</taxon>
        <taxon>Magnoliopsida</taxon>
        <taxon>eudicotyledons</taxon>
        <taxon>Gunneridae</taxon>
        <taxon>Pentapetalae</taxon>
        <taxon>asterids</taxon>
        <taxon>campanulids</taxon>
        <taxon>Asterales</taxon>
        <taxon>Asteraceae</taxon>
        <taxon>Asteroideae</taxon>
        <taxon>Anthemideae</taxon>
        <taxon>Anthemidinae</taxon>
        <taxon>Tanacetum</taxon>
    </lineage>
</organism>
<dbReference type="CDD" id="cd09274">
    <property type="entry name" value="RNase_HI_RT_Ty3"/>
    <property type="match status" value="1"/>
</dbReference>
<evidence type="ECO:0000256" key="7">
    <source>
        <dbReference type="ARBA" id="ARBA00022759"/>
    </source>
</evidence>
<dbReference type="InterPro" id="IPR001584">
    <property type="entry name" value="Integrase_cat-core"/>
</dbReference>
<dbReference type="Pfam" id="PF17917">
    <property type="entry name" value="RT_RNaseH"/>
    <property type="match status" value="1"/>
</dbReference>
<dbReference type="CDD" id="cd01647">
    <property type="entry name" value="RT_LTR"/>
    <property type="match status" value="1"/>
</dbReference>
<keyword evidence="13" id="KW-0238">DNA-binding</keyword>
<dbReference type="Gene3D" id="1.10.340.70">
    <property type="match status" value="1"/>
</dbReference>
<keyword evidence="11 17" id="KW-0695">RNA-directed DNA polymerase</keyword>
<keyword evidence="4" id="KW-0540">Nuclease</keyword>
<dbReference type="InterPro" id="IPR041588">
    <property type="entry name" value="Integrase_H2C2"/>
</dbReference>
<reference evidence="17" key="1">
    <citation type="journal article" date="2022" name="Int. J. Mol. Sci.">
        <title>Draft Genome of Tanacetum Coccineum: Genomic Comparison of Closely Related Tanacetum-Family Plants.</title>
        <authorList>
            <person name="Yamashiro T."/>
            <person name="Shiraishi A."/>
            <person name="Nakayama K."/>
            <person name="Satake H."/>
        </authorList>
    </citation>
    <scope>NUCLEOTIDE SEQUENCE</scope>
</reference>
<evidence type="ECO:0000256" key="6">
    <source>
        <dbReference type="ARBA" id="ARBA00022750"/>
    </source>
</evidence>
<evidence type="ECO:0000256" key="2">
    <source>
        <dbReference type="ARBA" id="ARBA00022679"/>
    </source>
</evidence>
<evidence type="ECO:0000256" key="10">
    <source>
        <dbReference type="ARBA" id="ARBA00022908"/>
    </source>
</evidence>
<dbReference type="InterPro" id="IPR036397">
    <property type="entry name" value="RNaseH_sf"/>
</dbReference>
<keyword evidence="1" id="KW-0645">Protease</keyword>
<keyword evidence="9" id="KW-0460">Magnesium</keyword>
<dbReference type="InterPro" id="IPR012337">
    <property type="entry name" value="RNaseH-like_sf"/>
</dbReference>
<dbReference type="Proteomes" id="UP001151760">
    <property type="component" value="Unassembled WGS sequence"/>
</dbReference>
<keyword evidence="14" id="KW-0233">DNA recombination</keyword>
<dbReference type="Pfam" id="PF24626">
    <property type="entry name" value="SH3_Tf2-1"/>
    <property type="match status" value="1"/>
</dbReference>
<feature type="domain" description="Integrase catalytic" evidence="16">
    <location>
        <begin position="636"/>
        <end position="799"/>
    </location>
</feature>
<keyword evidence="7" id="KW-0255">Endonuclease</keyword>
<dbReference type="SUPFAM" id="SSF53098">
    <property type="entry name" value="Ribonuclease H-like"/>
    <property type="match status" value="1"/>
</dbReference>
<evidence type="ECO:0000256" key="8">
    <source>
        <dbReference type="ARBA" id="ARBA00022801"/>
    </source>
</evidence>
<evidence type="ECO:0000256" key="5">
    <source>
        <dbReference type="ARBA" id="ARBA00022723"/>
    </source>
</evidence>
<dbReference type="InterPro" id="IPR041373">
    <property type="entry name" value="RT_RNaseH"/>
</dbReference>
<dbReference type="Gene3D" id="3.30.70.270">
    <property type="match status" value="2"/>
</dbReference>